<gene>
    <name evidence="1" type="ORF">EV668_3884</name>
</gene>
<dbReference type="AlphaFoldDB" id="A0A4V3DXD2"/>
<dbReference type="Gene3D" id="3.40.50.1000">
    <property type="entry name" value="HAD superfamily/HAD-like"/>
    <property type="match status" value="2"/>
</dbReference>
<dbReference type="InterPro" id="IPR023214">
    <property type="entry name" value="HAD_sf"/>
</dbReference>
<dbReference type="SUPFAM" id="SSF56784">
    <property type="entry name" value="HAD-like"/>
    <property type="match status" value="1"/>
</dbReference>
<evidence type="ECO:0000313" key="1">
    <source>
        <dbReference type="EMBL" id="TDR88019.1"/>
    </source>
</evidence>
<dbReference type="GO" id="GO:0005737">
    <property type="term" value="C:cytoplasm"/>
    <property type="evidence" value="ECO:0007669"/>
    <property type="project" value="TreeGrafter"/>
</dbReference>
<dbReference type="NCBIfam" id="TIGR01459">
    <property type="entry name" value="HAD-SF-IIA-hyp4"/>
    <property type="match status" value="1"/>
</dbReference>
<dbReference type="CDD" id="cd07525">
    <property type="entry name" value="HAD_like"/>
    <property type="match status" value="1"/>
</dbReference>
<dbReference type="EMBL" id="SNZR01000015">
    <property type="protein sequence ID" value="TDR88019.1"/>
    <property type="molecule type" value="Genomic_DNA"/>
</dbReference>
<dbReference type="InterPro" id="IPR006356">
    <property type="entry name" value="HAD-SF_hydro_IIA_hyp3"/>
</dbReference>
<dbReference type="InterPro" id="IPR006357">
    <property type="entry name" value="HAD-SF_hydro_IIA"/>
</dbReference>
<dbReference type="GO" id="GO:0016791">
    <property type="term" value="F:phosphatase activity"/>
    <property type="evidence" value="ECO:0007669"/>
    <property type="project" value="TreeGrafter"/>
</dbReference>
<dbReference type="PANTHER" id="PTHR19288">
    <property type="entry name" value="4-NITROPHENYLPHOSPHATASE-RELATED"/>
    <property type="match status" value="1"/>
</dbReference>
<evidence type="ECO:0000313" key="2">
    <source>
        <dbReference type="Proteomes" id="UP000295122"/>
    </source>
</evidence>
<dbReference type="Pfam" id="PF13242">
    <property type="entry name" value="Hydrolase_like"/>
    <property type="match status" value="1"/>
</dbReference>
<protein>
    <submittedName>
        <fullName evidence="1">HAD superfamily hydrolase (TIGR01459 family)</fullName>
    </submittedName>
</protein>
<sequence length="304" mass="32686">MSIPHSGSPRADAVSFVQSFEEIAERYDLLLCDVWGVLHDGLKAFPAAGEALTRFREAGGRVVLVSNAPRPGDVVTRQLDQFGVPRTAYDDVRTSGDLTRAIVAGHGEKTFHHIGPERDLGLFRGLSGRPTSLAEAEYVVCTGLFDDETETAEHYAETLAAMRERDLPMICANPDLVVERGHQLIVCAGAIAAAYEDLGGRTVTPGKPHRPIYEAALALGSELLGRPVERSRVLGVGDAIRTDVAGGHGAGVHTMLVARGIHASELGAAHDRIDPDFAVRWAAGQDVSPTYVIHDLTWRRTQAS</sequence>
<name>A0A4V3DXD2_9HYPH</name>
<dbReference type="PANTHER" id="PTHR19288:SF90">
    <property type="entry name" value="OS08G0542600 PROTEIN"/>
    <property type="match status" value="1"/>
</dbReference>
<dbReference type="NCBIfam" id="TIGR01460">
    <property type="entry name" value="HAD-SF-IIA"/>
    <property type="match status" value="1"/>
</dbReference>
<dbReference type="RefSeq" id="WP_133773150.1">
    <property type="nucleotide sequence ID" value="NZ_SNZR01000015.1"/>
</dbReference>
<reference evidence="1 2" key="1">
    <citation type="submission" date="2019-03" db="EMBL/GenBank/DDBJ databases">
        <title>Genomic Encyclopedia of Type Strains, Phase IV (KMG-IV): sequencing the most valuable type-strain genomes for metagenomic binning, comparative biology and taxonomic classification.</title>
        <authorList>
            <person name="Goeker M."/>
        </authorList>
    </citation>
    <scope>NUCLEOTIDE SEQUENCE [LARGE SCALE GENOMIC DNA]</scope>
    <source>
        <strain evidence="1 2">DSM 25903</strain>
    </source>
</reference>
<dbReference type="Proteomes" id="UP000295122">
    <property type="component" value="Unassembled WGS sequence"/>
</dbReference>
<keyword evidence="1" id="KW-0378">Hydrolase</keyword>
<comment type="caution">
    <text evidence="1">The sequence shown here is derived from an EMBL/GenBank/DDBJ whole genome shotgun (WGS) entry which is preliminary data.</text>
</comment>
<accession>A0A4V3DXD2</accession>
<dbReference type="OrthoDB" id="9791073at2"/>
<dbReference type="Pfam" id="PF13344">
    <property type="entry name" value="Hydrolase_6"/>
    <property type="match status" value="1"/>
</dbReference>
<organism evidence="1 2">
    <name type="scientific">Enterovirga rhinocerotis</name>
    <dbReference type="NCBI Taxonomy" id="1339210"/>
    <lineage>
        <taxon>Bacteria</taxon>
        <taxon>Pseudomonadati</taxon>
        <taxon>Pseudomonadota</taxon>
        <taxon>Alphaproteobacteria</taxon>
        <taxon>Hyphomicrobiales</taxon>
        <taxon>Methylobacteriaceae</taxon>
        <taxon>Enterovirga</taxon>
    </lineage>
</organism>
<keyword evidence="2" id="KW-1185">Reference proteome</keyword>
<proteinExistence type="predicted"/>
<dbReference type="InterPro" id="IPR036412">
    <property type="entry name" value="HAD-like_sf"/>
</dbReference>